<accession>A0A3P7ZZA6</accession>
<reference evidence="1 2" key="1">
    <citation type="submission" date="2018-11" db="EMBL/GenBank/DDBJ databases">
        <authorList>
            <consortium name="Pathogen Informatics"/>
        </authorList>
    </citation>
    <scope>NUCLEOTIDE SEQUENCE [LARGE SCALE GENOMIC DNA]</scope>
</reference>
<dbReference type="AlphaFoldDB" id="A0A183FXW4"/>
<protein>
    <submittedName>
        <fullName evidence="3">Amidohydro-rel domain-containing protein</fullName>
    </submittedName>
</protein>
<accession>A0A183FXW4</accession>
<dbReference type="Proteomes" id="UP000050761">
    <property type="component" value="Unassembled WGS sequence"/>
</dbReference>
<name>A0A183FXW4_HELPZ</name>
<sequence>MEGLGGLDLGPYSQSYNYCFQENMMRASQSHGVLYPGEHADITLYLISSDDWPRDVIEYTWKQHKIVCECLKIPGYIRPKNSEAARIAREIFHYSTMCNPLQRMYTKISIVLE</sequence>
<reference evidence="3" key="2">
    <citation type="submission" date="2019-09" db="UniProtKB">
        <authorList>
            <consortium name="WormBaseParasite"/>
        </authorList>
    </citation>
    <scope>IDENTIFICATION</scope>
</reference>
<evidence type="ECO:0000313" key="1">
    <source>
        <dbReference type="EMBL" id="VDO96089.1"/>
    </source>
</evidence>
<keyword evidence="2" id="KW-1185">Reference proteome</keyword>
<proteinExistence type="predicted"/>
<dbReference type="EMBL" id="UZAH01027912">
    <property type="protein sequence ID" value="VDO96089.1"/>
    <property type="molecule type" value="Genomic_DNA"/>
</dbReference>
<dbReference type="OrthoDB" id="5783490at2759"/>
<evidence type="ECO:0000313" key="3">
    <source>
        <dbReference type="WBParaSite" id="HPBE_0001342501-mRNA-1"/>
    </source>
</evidence>
<evidence type="ECO:0000313" key="2">
    <source>
        <dbReference type="Proteomes" id="UP000050761"/>
    </source>
</evidence>
<organism evidence="2 3">
    <name type="scientific">Heligmosomoides polygyrus</name>
    <name type="common">Parasitic roundworm</name>
    <dbReference type="NCBI Taxonomy" id="6339"/>
    <lineage>
        <taxon>Eukaryota</taxon>
        <taxon>Metazoa</taxon>
        <taxon>Ecdysozoa</taxon>
        <taxon>Nematoda</taxon>
        <taxon>Chromadorea</taxon>
        <taxon>Rhabditida</taxon>
        <taxon>Rhabditina</taxon>
        <taxon>Rhabditomorpha</taxon>
        <taxon>Strongyloidea</taxon>
        <taxon>Heligmosomidae</taxon>
        <taxon>Heligmosomoides</taxon>
    </lineage>
</organism>
<dbReference type="WBParaSite" id="HPBE_0001342501-mRNA-1">
    <property type="protein sequence ID" value="HPBE_0001342501-mRNA-1"/>
    <property type="gene ID" value="HPBE_0001342501"/>
</dbReference>
<gene>
    <name evidence="1" type="ORF">HPBE_LOCUS13426</name>
</gene>